<evidence type="ECO:0000313" key="2">
    <source>
        <dbReference type="EMBL" id="CAJ1932358.1"/>
    </source>
</evidence>
<dbReference type="Proteomes" id="UP001295423">
    <property type="component" value="Unassembled WGS sequence"/>
</dbReference>
<feature type="compositionally biased region" description="Low complexity" evidence="1">
    <location>
        <begin position="222"/>
        <end position="251"/>
    </location>
</feature>
<dbReference type="EMBL" id="CAKOGP040000224">
    <property type="protein sequence ID" value="CAJ1932358.1"/>
    <property type="molecule type" value="Genomic_DNA"/>
</dbReference>
<dbReference type="AlphaFoldDB" id="A0AAD2FED0"/>
<name>A0AAD2FED0_9STRA</name>
<feature type="compositionally biased region" description="Low complexity" evidence="1">
    <location>
        <begin position="298"/>
        <end position="310"/>
    </location>
</feature>
<gene>
    <name evidence="2" type="ORF">CYCCA115_LOCUS2796</name>
</gene>
<feature type="compositionally biased region" description="Polar residues" evidence="1">
    <location>
        <begin position="145"/>
        <end position="155"/>
    </location>
</feature>
<feature type="compositionally biased region" description="Polar residues" evidence="1">
    <location>
        <begin position="287"/>
        <end position="297"/>
    </location>
</feature>
<protein>
    <submittedName>
        <fullName evidence="2">Uncharacterized protein</fullName>
    </submittedName>
</protein>
<sequence length="435" mass="48032">MNISEHAKKHGTVYQIQCETQNKGKRVASSKRRIRWRFGFANLQAGKTGKDCRGAEHEVVFVWSLNSGKQLILADGHEVHWAKIGRKEKLEVDWNMSNGNHKLKVVAEPSVKSRKSTDSRQFDLLIDGISFSDLPSIYQLGTDAAGSSRTSTAVRSSGKPVLRQESRSYSMPDLLSLPQQHTPPPQKTMQQQSPTSSIDMTVFDNGVGGVEVQFQQPPLPPQQHQCQRSQSATTLPQTQPLPQQQNQQHQYQRSHSVSSPQRSQATAAAAASYNYSWNDATAMVPTPQQAYHSRNSWQPPTAHQQQQQPQIYNWNDAASPQKRGSIGSYASSSNASSNPFLTPQKSLSGYSTPTSSVNPGYDSDLNDSPLSQALKSLGLDTSAHNTSCSVQDDHSVTSHLSVTSNPFDFVQPSVQTYLPTLMIPQVQQPQPNAQW</sequence>
<comment type="caution">
    <text evidence="2">The sequence shown here is derived from an EMBL/GenBank/DDBJ whole genome shotgun (WGS) entry which is preliminary data.</text>
</comment>
<feature type="compositionally biased region" description="Polar residues" evidence="1">
    <location>
        <begin position="253"/>
        <end position="264"/>
    </location>
</feature>
<feature type="region of interest" description="Disordered" evidence="1">
    <location>
        <begin position="287"/>
        <end position="369"/>
    </location>
</feature>
<feature type="region of interest" description="Disordered" evidence="1">
    <location>
        <begin position="142"/>
        <end position="265"/>
    </location>
</feature>
<reference evidence="2" key="1">
    <citation type="submission" date="2023-08" db="EMBL/GenBank/DDBJ databases">
        <authorList>
            <person name="Audoor S."/>
            <person name="Bilcke G."/>
        </authorList>
    </citation>
    <scope>NUCLEOTIDE SEQUENCE</scope>
</reference>
<evidence type="ECO:0000256" key="1">
    <source>
        <dbReference type="SAM" id="MobiDB-lite"/>
    </source>
</evidence>
<feature type="compositionally biased region" description="Polar residues" evidence="1">
    <location>
        <begin position="187"/>
        <end position="199"/>
    </location>
</feature>
<organism evidence="2 3">
    <name type="scientific">Cylindrotheca closterium</name>
    <dbReference type="NCBI Taxonomy" id="2856"/>
    <lineage>
        <taxon>Eukaryota</taxon>
        <taxon>Sar</taxon>
        <taxon>Stramenopiles</taxon>
        <taxon>Ochrophyta</taxon>
        <taxon>Bacillariophyta</taxon>
        <taxon>Bacillariophyceae</taxon>
        <taxon>Bacillariophycidae</taxon>
        <taxon>Bacillariales</taxon>
        <taxon>Bacillariaceae</taxon>
        <taxon>Cylindrotheca</taxon>
    </lineage>
</organism>
<evidence type="ECO:0000313" key="3">
    <source>
        <dbReference type="Proteomes" id="UP001295423"/>
    </source>
</evidence>
<feature type="compositionally biased region" description="Polar residues" evidence="1">
    <location>
        <begin position="339"/>
        <end position="358"/>
    </location>
</feature>
<proteinExistence type="predicted"/>
<feature type="compositionally biased region" description="Low complexity" evidence="1">
    <location>
        <begin position="324"/>
        <end position="338"/>
    </location>
</feature>
<accession>A0AAD2FED0</accession>
<keyword evidence="3" id="KW-1185">Reference proteome</keyword>